<name>A0A3G1DGM9_PSEAI</name>
<reference evidence="2" key="1">
    <citation type="submission" date="2015-12" db="EMBL/GenBank/DDBJ databases">
        <title>The first report of fully sequenced SIM-encoding plasmid pHN39-SIM.</title>
        <authorList>
            <person name="Sun F."/>
            <person name="Zhou D."/>
            <person name="Wang Q."/>
            <person name="Feng J."/>
            <person name="Feng W."/>
            <person name="Luo W."/>
            <person name="Zhang D."/>
            <person name="Chen Y."/>
            <person name="Qiu X."/>
            <person name="Yin Z."/>
            <person name="Chen W."/>
            <person name="Xia P."/>
        </authorList>
    </citation>
    <scope>NUCLEOTIDE SEQUENCE</scope>
    <source>
        <strain evidence="2">HN39</strain>
        <plasmid evidence="2">pHN39-SIM</plasmid>
    </source>
</reference>
<geneLocation type="plasmid" evidence="2">
    <name>pHN39-SIM</name>
</geneLocation>
<dbReference type="RefSeq" id="WP_023662065.1">
    <property type="nucleotide sequence ID" value="NZ_KU254577.1"/>
</dbReference>
<keyword evidence="1" id="KW-0472">Membrane</keyword>
<sequence length="117" mass="13002">MEQVNFQGAIMLLAINDPAVQSALINAFAAVTSTVLAAASAALIGKKFSDRKKLEQSLELCQKDVEFLLQVEAEHVELHKERGDKSNKLKVRERVRDLGYSFSGKFTPGRLRQARQS</sequence>
<dbReference type="EMBL" id="KU254577">
    <property type="protein sequence ID" value="AMP35807.1"/>
    <property type="molecule type" value="Genomic_DNA"/>
</dbReference>
<proteinExistence type="predicted"/>
<organism evidence="2">
    <name type="scientific">Pseudomonas aeruginosa</name>
    <dbReference type="NCBI Taxonomy" id="287"/>
    <lineage>
        <taxon>Bacteria</taxon>
        <taxon>Pseudomonadati</taxon>
        <taxon>Pseudomonadota</taxon>
        <taxon>Gammaproteobacteria</taxon>
        <taxon>Pseudomonadales</taxon>
        <taxon>Pseudomonadaceae</taxon>
        <taxon>Pseudomonas</taxon>
    </lineage>
</organism>
<protein>
    <submittedName>
        <fullName evidence="2">Uncharacterized protein</fullName>
    </submittedName>
</protein>
<evidence type="ECO:0000256" key="1">
    <source>
        <dbReference type="SAM" id="Phobius"/>
    </source>
</evidence>
<feature type="transmembrane region" description="Helical" evidence="1">
    <location>
        <begin position="23"/>
        <end position="44"/>
    </location>
</feature>
<keyword evidence="1" id="KW-1133">Transmembrane helix</keyword>
<accession>A0A3G1DGM9</accession>
<keyword evidence="2" id="KW-0614">Plasmid</keyword>
<dbReference type="AlphaFoldDB" id="A0A3G1DGM9"/>
<keyword evidence="1" id="KW-0812">Transmembrane</keyword>
<evidence type="ECO:0000313" key="2">
    <source>
        <dbReference type="EMBL" id="AMP35807.1"/>
    </source>
</evidence>